<evidence type="ECO:0000256" key="1">
    <source>
        <dbReference type="SAM" id="MobiDB-lite"/>
    </source>
</evidence>
<dbReference type="Proteomes" id="UP000254762">
    <property type="component" value="Unassembled WGS sequence"/>
</dbReference>
<dbReference type="GO" id="GO:0050355">
    <property type="term" value="F:inorganic triphosphate phosphatase activity"/>
    <property type="evidence" value="ECO:0007669"/>
    <property type="project" value="InterPro"/>
</dbReference>
<dbReference type="AlphaFoldDB" id="A0A379SR46"/>
<gene>
    <name evidence="3" type="primary">ygiF_2</name>
    <name evidence="3" type="ORF">NCTC7304_00807</name>
</gene>
<dbReference type="InterPro" id="IPR023577">
    <property type="entry name" value="CYTH_domain"/>
</dbReference>
<dbReference type="EMBL" id="UGXD01000002">
    <property type="protein sequence ID" value="SUG31425.1"/>
    <property type="molecule type" value="Genomic_DNA"/>
</dbReference>
<proteinExistence type="predicted"/>
<dbReference type="PANTHER" id="PTHR39569:SF1">
    <property type="entry name" value="INORGANIC TRIPHOSPHATASE"/>
    <property type="match status" value="1"/>
</dbReference>
<protein>
    <submittedName>
        <fullName evidence="3">Uncharacterized protein ygiF ORFXE</fullName>
    </submittedName>
</protein>
<dbReference type="SUPFAM" id="SSF55154">
    <property type="entry name" value="CYTH-like phosphatases"/>
    <property type="match status" value="1"/>
</dbReference>
<dbReference type="InterPro" id="IPR033469">
    <property type="entry name" value="CYTH-like_dom_sf"/>
</dbReference>
<sequence length="255" mass="27837">MTMKIAGRVTGGLHQRPEYNVALSEPRPGSDANSRWTSGQMGELPVGLATSVQPLFSTDFYREKWWLDVDGSKIEIALDLGDVKAGEFAEPICELELELLSGDTRAVLKLAKQLLSQTGLRQGSLSKAARGYHLAQGNAPRENKPTAILRVAAKATVEQGLEASLELALSQWQYHEELWLRGDESAKKRMLDAIGLVRHALMHLVVSFPRKASAHLRDLCSRQSEATMISAVSAVTAVLQYANGDGETGVDRSGW</sequence>
<evidence type="ECO:0000313" key="3">
    <source>
        <dbReference type="EMBL" id="SUG31425.1"/>
    </source>
</evidence>
<dbReference type="Gene3D" id="2.40.320.10">
    <property type="entry name" value="Hypothetical Protein Pfu-838710-001"/>
    <property type="match status" value="1"/>
</dbReference>
<name>A0A379SR46_SALER</name>
<dbReference type="InterPro" id="IPR039013">
    <property type="entry name" value="YgiF"/>
</dbReference>
<evidence type="ECO:0000313" key="4">
    <source>
        <dbReference type="Proteomes" id="UP000254762"/>
    </source>
</evidence>
<dbReference type="Pfam" id="PF01928">
    <property type="entry name" value="CYTH"/>
    <property type="match status" value="1"/>
</dbReference>
<feature type="region of interest" description="Disordered" evidence="1">
    <location>
        <begin position="17"/>
        <end position="38"/>
    </location>
</feature>
<dbReference type="Pfam" id="PF05235">
    <property type="entry name" value="CHAD"/>
    <property type="match status" value="1"/>
</dbReference>
<dbReference type="InterPro" id="IPR007899">
    <property type="entry name" value="CHAD_dom"/>
</dbReference>
<dbReference type="PANTHER" id="PTHR39569">
    <property type="entry name" value="INORGANIC TRIPHOSPHATASE"/>
    <property type="match status" value="1"/>
</dbReference>
<feature type="domain" description="CYTH" evidence="2">
    <location>
        <begin position="1"/>
        <end position="138"/>
    </location>
</feature>
<evidence type="ECO:0000259" key="2">
    <source>
        <dbReference type="PROSITE" id="PS51707"/>
    </source>
</evidence>
<dbReference type="SMART" id="SM01118">
    <property type="entry name" value="CYTH"/>
    <property type="match status" value="1"/>
</dbReference>
<reference evidence="3 4" key="1">
    <citation type="submission" date="2018-06" db="EMBL/GenBank/DDBJ databases">
        <authorList>
            <consortium name="Pathogen Informatics"/>
            <person name="Doyle S."/>
        </authorList>
    </citation>
    <scope>NUCLEOTIDE SEQUENCE [LARGE SCALE GENOMIC DNA]</scope>
    <source>
        <strain evidence="3 4">NCTC7304</strain>
    </source>
</reference>
<dbReference type="GO" id="GO:0046872">
    <property type="term" value="F:metal ion binding"/>
    <property type="evidence" value="ECO:0007669"/>
    <property type="project" value="TreeGrafter"/>
</dbReference>
<dbReference type="PROSITE" id="PS51707">
    <property type="entry name" value="CYTH"/>
    <property type="match status" value="1"/>
</dbReference>
<accession>A0A379SR46</accession>
<dbReference type="CDD" id="cd07756">
    <property type="entry name" value="CYTH-like_Pase_CHAD"/>
    <property type="match status" value="1"/>
</dbReference>
<organism evidence="3 4">
    <name type="scientific">Salmonella enterica subsp. arizonae</name>
    <dbReference type="NCBI Taxonomy" id="59203"/>
    <lineage>
        <taxon>Bacteria</taxon>
        <taxon>Pseudomonadati</taxon>
        <taxon>Pseudomonadota</taxon>
        <taxon>Gammaproteobacteria</taxon>
        <taxon>Enterobacterales</taxon>
        <taxon>Enterobacteriaceae</taxon>
        <taxon>Salmonella</taxon>
    </lineage>
</organism>